<name>D5A8C0_PICSI</name>
<keyword evidence="1" id="KW-0732">Signal</keyword>
<reference evidence="2" key="1">
    <citation type="submission" date="2010-04" db="EMBL/GenBank/DDBJ databases">
        <authorList>
            <person name="Reid K.E."/>
            <person name="Liao N."/>
            <person name="Chan S."/>
            <person name="Docking R."/>
            <person name="Taylor G."/>
            <person name="Moore R."/>
            <person name="Mayo M."/>
            <person name="Munro S."/>
            <person name="King J."/>
            <person name="Yanchuk A."/>
            <person name="Holt R."/>
            <person name="Jones S."/>
            <person name="Marra M."/>
            <person name="Ritland C.E."/>
            <person name="Ritland K."/>
            <person name="Bohlmann J."/>
        </authorList>
    </citation>
    <scope>NUCLEOTIDE SEQUENCE</scope>
    <source>
        <tissue evidence="2">Buds collected with no treatment. Collection October 2007</tissue>
    </source>
</reference>
<feature type="signal peptide" evidence="1">
    <location>
        <begin position="1"/>
        <end position="19"/>
    </location>
</feature>
<dbReference type="EMBL" id="BT122408">
    <property type="protein sequence ID" value="ADE75789.1"/>
    <property type="molecule type" value="mRNA"/>
</dbReference>
<dbReference type="AlphaFoldDB" id="D5A8C0"/>
<protein>
    <submittedName>
        <fullName evidence="2">Uncharacterized protein</fullName>
    </submittedName>
</protein>
<proteinExistence type="evidence at transcript level"/>
<evidence type="ECO:0000313" key="2">
    <source>
        <dbReference type="EMBL" id="ADE75789.1"/>
    </source>
</evidence>
<evidence type="ECO:0000256" key="1">
    <source>
        <dbReference type="SAM" id="SignalP"/>
    </source>
</evidence>
<sequence length="59" mass="6822">MCEPFIFWVFGLCLDRGSFFGLCLDKGSFDIYGTTETKIEMLKWNCNSVLLAALVRYEE</sequence>
<accession>D5A8C0</accession>
<feature type="chain" id="PRO_5003068152" evidence="1">
    <location>
        <begin position="20"/>
        <end position="59"/>
    </location>
</feature>
<organism evidence="2">
    <name type="scientific">Picea sitchensis</name>
    <name type="common">Sitka spruce</name>
    <name type="synonym">Pinus sitchensis</name>
    <dbReference type="NCBI Taxonomy" id="3332"/>
    <lineage>
        <taxon>Eukaryota</taxon>
        <taxon>Viridiplantae</taxon>
        <taxon>Streptophyta</taxon>
        <taxon>Embryophyta</taxon>
        <taxon>Tracheophyta</taxon>
        <taxon>Spermatophyta</taxon>
        <taxon>Pinopsida</taxon>
        <taxon>Pinidae</taxon>
        <taxon>Conifers I</taxon>
        <taxon>Pinales</taxon>
        <taxon>Pinaceae</taxon>
        <taxon>Picea</taxon>
    </lineage>
</organism>